<name>A0A0D9YRG9_9ORYZ</name>
<evidence type="ECO:0000313" key="2">
    <source>
        <dbReference type="Proteomes" id="UP000026961"/>
    </source>
</evidence>
<keyword evidence="2" id="KW-1185">Reference proteome</keyword>
<reference evidence="1" key="1">
    <citation type="submission" date="2015-04" db="UniProtKB">
        <authorList>
            <consortium name="EnsemblPlants"/>
        </authorList>
    </citation>
    <scope>IDENTIFICATION</scope>
</reference>
<accession>A0A0D9YRG9</accession>
<evidence type="ECO:0000313" key="1">
    <source>
        <dbReference type="EnsemblPlants" id="OGLUM02G14760.1"/>
    </source>
</evidence>
<reference evidence="1" key="2">
    <citation type="submission" date="2018-05" db="EMBL/GenBank/DDBJ databases">
        <title>OgluRS3 (Oryza glumaepatula Reference Sequence Version 3).</title>
        <authorList>
            <person name="Zhang J."/>
            <person name="Kudrna D."/>
            <person name="Lee S."/>
            <person name="Talag J."/>
            <person name="Welchert J."/>
            <person name="Wing R.A."/>
        </authorList>
    </citation>
    <scope>NUCLEOTIDE SEQUENCE [LARGE SCALE GENOMIC DNA]</scope>
</reference>
<proteinExistence type="predicted"/>
<sequence>MGTFVWSTGPDVRSLVVKPGRTKPKVEVLLLAPHALMRTASFTIPLTSTARCTVSSRALCDPSRSAATHGCRSNTSALLNLHQPPIPLADMLSVDTN</sequence>
<dbReference type="Proteomes" id="UP000026961">
    <property type="component" value="Chromosome 2"/>
</dbReference>
<protein>
    <submittedName>
        <fullName evidence="1">Uncharacterized protein</fullName>
    </submittedName>
</protein>
<organism evidence="1">
    <name type="scientific">Oryza glumipatula</name>
    <dbReference type="NCBI Taxonomy" id="40148"/>
    <lineage>
        <taxon>Eukaryota</taxon>
        <taxon>Viridiplantae</taxon>
        <taxon>Streptophyta</taxon>
        <taxon>Embryophyta</taxon>
        <taxon>Tracheophyta</taxon>
        <taxon>Spermatophyta</taxon>
        <taxon>Magnoliopsida</taxon>
        <taxon>Liliopsida</taxon>
        <taxon>Poales</taxon>
        <taxon>Poaceae</taxon>
        <taxon>BOP clade</taxon>
        <taxon>Oryzoideae</taxon>
        <taxon>Oryzeae</taxon>
        <taxon>Oryzinae</taxon>
        <taxon>Oryza</taxon>
    </lineage>
</organism>
<dbReference type="HOGENOM" id="CLU_156873_0_0_1"/>
<dbReference type="Gramene" id="OGLUM02G14760.1">
    <property type="protein sequence ID" value="OGLUM02G14760.1"/>
    <property type="gene ID" value="OGLUM02G14760"/>
</dbReference>
<dbReference type="EnsemblPlants" id="OGLUM02G14760.1">
    <property type="protein sequence ID" value="OGLUM02G14760.1"/>
    <property type="gene ID" value="OGLUM02G14760"/>
</dbReference>
<dbReference type="AlphaFoldDB" id="A0A0D9YRG9"/>